<accession>A0ABD4KS94</accession>
<sequence>TAGIAGWDAMRRWQENDLDASVAMGMVAIGTLTTTVATGFFTTSAPVLFGMGPVAWLGIGLSVAGFALYMFWKDTPIEAWLKNGPFGQSPSSTYAHLQDPTTAFERFIGLIFNLSVKAYRLGAQTEFPEVFTQQMQVLGATHVIHVNTNL</sequence>
<dbReference type="Proteomes" id="UP000722957">
    <property type="component" value="Unassembled WGS sequence"/>
</dbReference>
<evidence type="ECO:0000313" key="2">
    <source>
        <dbReference type="EMBL" id="MBF4274496.1"/>
    </source>
</evidence>
<gene>
    <name evidence="2" type="ORF">EAY07_21300</name>
</gene>
<feature type="non-terminal residue" evidence="2">
    <location>
        <position position="1"/>
    </location>
</feature>
<evidence type="ECO:0000313" key="3">
    <source>
        <dbReference type="Proteomes" id="UP000722957"/>
    </source>
</evidence>
<comment type="caution">
    <text evidence="2">The sequence shown here is derived from an EMBL/GenBank/DDBJ whole genome shotgun (WGS) entry which is preliminary data.</text>
</comment>
<feature type="non-terminal residue" evidence="2">
    <location>
        <position position="150"/>
    </location>
</feature>
<organism evidence="2 3">
    <name type="scientific">Vibrio anguillarum</name>
    <name type="common">Listonella anguillarum</name>
    <dbReference type="NCBI Taxonomy" id="55601"/>
    <lineage>
        <taxon>Bacteria</taxon>
        <taxon>Pseudomonadati</taxon>
        <taxon>Pseudomonadota</taxon>
        <taxon>Gammaproteobacteria</taxon>
        <taxon>Vibrionales</taxon>
        <taxon>Vibrionaceae</taxon>
        <taxon>Vibrio</taxon>
    </lineage>
</organism>
<keyword evidence="1" id="KW-1133">Transmembrane helix</keyword>
<dbReference type="EMBL" id="RDOM01000321">
    <property type="protein sequence ID" value="MBF4274496.1"/>
    <property type="molecule type" value="Genomic_DNA"/>
</dbReference>
<proteinExistence type="predicted"/>
<protein>
    <submittedName>
        <fullName evidence="2">Uncharacterized protein</fullName>
    </submittedName>
</protein>
<evidence type="ECO:0000256" key="1">
    <source>
        <dbReference type="SAM" id="Phobius"/>
    </source>
</evidence>
<name>A0ABD4KS94_VIBAN</name>
<keyword evidence="1" id="KW-0472">Membrane</keyword>
<feature type="transmembrane region" description="Helical" evidence="1">
    <location>
        <begin position="20"/>
        <end position="42"/>
    </location>
</feature>
<reference evidence="2 3" key="1">
    <citation type="journal article" date="2021" name="PeerJ">
        <title>Analysis of 44 Vibrio anguillarum genomes reveals high genetic diversity.</title>
        <authorList>
            <person name="Hansen M.J."/>
            <person name="Dalsgaard I."/>
        </authorList>
    </citation>
    <scope>NUCLEOTIDE SEQUENCE [LARGE SCALE GENOMIC DNA]</scope>
    <source>
        <strain evidence="2 3">17-16730-2A</strain>
    </source>
</reference>
<dbReference type="AlphaFoldDB" id="A0ABD4KS94"/>
<keyword evidence="1" id="KW-0812">Transmembrane</keyword>
<feature type="transmembrane region" description="Helical" evidence="1">
    <location>
        <begin position="54"/>
        <end position="72"/>
    </location>
</feature>